<dbReference type="HOGENOM" id="CLU_033863_4_1_11"/>
<feature type="transmembrane region" description="Helical" evidence="3">
    <location>
        <begin position="215"/>
        <end position="236"/>
    </location>
</feature>
<evidence type="ECO:0000256" key="2">
    <source>
        <dbReference type="SAM" id="MobiDB-lite"/>
    </source>
</evidence>
<keyword evidence="3" id="KW-1133">Transmembrane helix</keyword>
<keyword evidence="3" id="KW-0472">Membrane</keyword>
<dbReference type="EMBL" id="ACZI02000001">
    <property type="protein sequence ID" value="EFV12300.2"/>
    <property type="molecule type" value="Genomic_DNA"/>
</dbReference>
<evidence type="ECO:0000259" key="4">
    <source>
        <dbReference type="Pfam" id="PF00892"/>
    </source>
</evidence>
<dbReference type="SUPFAM" id="SSF103481">
    <property type="entry name" value="Multidrug resistance efflux transporter EmrE"/>
    <property type="match status" value="2"/>
</dbReference>
<comment type="similarity">
    <text evidence="1">Belongs to the EamA transporter family.</text>
</comment>
<accession>E5XTN8</accession>
<dbReference type="GO" id="GO:0016020">
    <property type="term" value="C:membrane"/>
    <property type="evidence" value="ECO:0007669"/>
    <property type="project" value="InterPro"/>
</dbReference>
<dbReference type="PANTHER" id="PTHR12715">
    <property type="entry name" value="TRANSPORTER, DRUG/METABOLITE EXPORTER FAMILY"/>
    <property type="match status" value="1"/>
</dbReference>
<feature type="transmembrane region" description="Helical" evidence="3">
    <location>
        <begin position="127"/>
        <end position="147"/>
    </location>
</feature>
<feature type="transmembrane region" description="Helical" evidence="3">
    <location>
        <begin position="248"/>
        <end position="267"/>
    </location>
</feature>
<feature type="transmembrane region" description="Helical" evidence="3">
    <location>
        <begin position="273"/>
        <end position="291"/>
    </location>
</feature>
<keyword evidence="6" id="KW-1185">Reference proteome</keyword>
<feature type="compositionally biased region" description="Polar residues" evidence="2">
    <location>
        <begin position="315"/>
        <end position="325"/>
    </location>
</feature>
<feature type="transmembrane region" description="Helical" evidence="3">
    <location>
        <begin position="183"/>
        <end position="203"/>
    </location>
</feature>
<proteinExistence type="inferred from homology"/>
<comment type="caution">
    <text evidence="5">The sequence shown here is derived from an EMBL/GenBank/DDBJ whole genome shotgun (WGS) entry which is preliminary data.</text>
</comment>
<evidence type="ECO:0000313" key="6">
    <source>
        <dbReference type="Proteomes" id="UP000004816"/>
    </source>
</evidence>
<dbReference type="Proteomes" id="UP000004816">
    <property type="component" value="Unassembled WGS sequence"/>
</dbReference>
<evidence type="ECO:0000256" key="3">
    <source>
        <dbReference type="SAM" id="Phobius"/>
    </source>
</evidence>
<dbReference type="AlphaFoldDB" id="E5XTN8"/>
<feature type="transmembrane region" description="Helical" evidence="3">
    <location>
        <begin position="12"/>
        <end position="33"/>
    </location>
</feature>
<dbReference type="PANTHER" id="PTHR12715:SF4">
    <property type="entry name" value="EAMA DOMAIN-CONTAINING PROTEIN"/>
    <property type="match status" value="1"/>
</dbReference>
<feature type="transmembrane region" description="Helical" evidence="3">
    <location>
        <begin position="101"/>
        <end position="120"/>
    </location>
</feature>
<dbReference type="InterPro" id="IPR037185">
    <property type="entry name" value="EmrE-like"/>
</dbReference>
<dbReference type="InterPro" id="IPR052756">
    <property type="entry name" value="Alkyne_AA_exporter"/>
</dbReference>
<dbReference type="RefSeq" id="WP_021030010.1">
    <property type="nucleotide sequence ID" value="NZ_KI391953.1"/>
</dbReference>
<feature type="region of interest" description="Disordered" evidence="2">
    <location>
        <begin position="294"/>
        <end position="325"/>
    </location>
</feature>
<reference evidence="5 6" key="1">
    <citation type="journal article" date="2011" name="Stand. Genomic Sci.">
        <title>High quality draft genome sequence of Segniliparus rugosus CDC 945(T)= (ATCC BAA-974(T)).</title>
        <authorList>
            <person name="Earl A.M."/>
            <person name="Desjardins C.A."/>
            <person name="Fitzgerald M.G."/>
            <person name="Arachchi H.M."/>
            <person name="Zeng Q."/>
            <person name="Mehta T."/>
            <person name="Griggs A."/>
            <person name="Birren B.W."/>
            <person name="Toney N.C."/>
            <person name="Carr J."/>
            <person name="Posey J."/>
            <person name="Butler W.R."/>
        </authorList>
    </citation>
    <scope>NUCLEOTIDE SEQUENCE [LARGE SCALE GENOMIC DNA]</scope>
    <source>
        <strain evidence="6">ATCC BAA-974 / DSM 45345 / CCUG 50838 / CIP 108380 / JCM 13579 / CDC 945</strain>
    </source>
</reference>
<feature type="transmembrane region" description="Helical" evidence="3">
    <location>
        <begin position="70"/>
        <end position="89"/>
    </location>
</feature>
<dbReference type="InterPro" id="IPR000620">
    <property type="entry name" value="EamA_dom"/>
</dbReference>
<keyword evidence="3" id="KW-0812">Transmembrane</keyword>
<evidence type="ECO:0000256" key="1">
    <source>
        <dbReference type="ARBA" id="ARBA00007362"/>
    </source>
</evidence>
<protein>
    <recommendedName>
        <fullName evidence="4">EamA domain-containing protein</fullName>
    </recommendedName>
</protein>
<feature type="domain" description="EamA" evidence="4">
    <location>
        <begin position="156"/>
        <end position="287"/>
    </location>
</feature>
<gene>
    <name evidence="5" type="ORF">HMPREF9336_02860</name>
</gene>
<organism evidence="5 6">
    <name type="scientific">Segniliparus rugosus (strain ATCC BAA-974 / DSM 45345 / CCUG 50838 / CIP 108380 / JCM 13579 / CDC 945)</name>
    <dbReference type="NCBI Taxonomy" id="679197"/>
    <lineage>
        <taxon>Bacteria</taxon>
        <taxon>Bacillati</taxon>
        <taxon>Actinomycetota</taxon>
        <taxon>Actinomycetes</taxon>
        <taxon>Mycobacteriales</taxon>
        <taxon>Segniliparaceae</taxon>
        <taxon>Segniliparus</taxon>
    </lineage>
</organism>
<feature type="transmembrane region" description="Helical" evidence="3">
    <location>
        <begin position="39"/>
        <end position="58"/>
    </location>
</feature>
<evidence type="ECO:0000313" key="5">
    <source>
        <dbReference type="EMBL" id="EFV12300.2"/>
    </source>
</evidence>
<dbReference type="Pfam" id="PF00892">
    <property type="entry name" value="EamA"/>
    <property type="match status" value="2"/>
</dbReference>
<feature type="domain" description="EamA" evidence="4">
    <location>
        <begin position="11"/>
        <end position="142"/>
    </location>
</feature>
<dbReference type="eggNOG" id="COG0697">
    <property type="taxonomic scope" value="Bacteria"/>
</dbReference>
<sequence>MPLFPLNDERKAVLAAGITVFFWASAFVSIRSAGRHYEAGALALGRIAVAAALLLAIWAIRREGLPPREAWPRIALGGLLWFSCYMVALNQGERHVDAGTAAMLVNVGPALTVLLAGWLLKEGFTRNVLLGLGISFLGAVLVGVATGGTDGSASWSGVALCLVAALCYALGMVVQKPALRQASALQVTAFSCLVGALACAPFAGQLWDQARQAPLSATANLVYLGVFPTALGFMTWSYALSRTEAAKLGVTTYIVPLIVILLSWALLGETPGFLAVLGGALCLVGVAYSRSRRFAPTAGKSPSPAPSPTEPACSDSTRCTSSPAD</sequence>
<name>E5XTN8_SEGRC</name>
<feature type="transmembrane region" description="Helical" evidence="3">
    <location>
        <begin position="153"/>
        <end position="171"/>
    </location>
</feature>